<gene>
    <name evidence="9" type="ORF">J5N97_011128</name>
</gene>
<organism evidence="9 10">
    <name type="scientific">Dioscorea zingiberensis</name>
    <dbReference type="NCBI Taxonomy" id="325984"/>
    <lineage>
        <taxon>Eukaryota</taxon>
        <taxon>Viridiplantae</taxon>
        <taxon>Streptophyta</taxon>
        <taxon>Embryophyta</taxon>
        <taxon>Tracheophyta</taxon>
        <taxon>Spermatophyta</taxon>
        <taxon>Magnoliopsida</taxon>
        <taxon>Liliopsida</taxon>
        <taxon>Dioscoreales</taxon>
        <taxon>Dioscoreaceae</taxon>
        <taxon>Dioscorea</taxon>
    </lineage>
</organism>
<dbReference type="InterPro" id="IPR001005">
    <property type="entry name" value="SANT/Myb"/>
</dbReference>
<dbReference type="OrthoDB" id="2143914at2759"/>
<dbReference type="PANTHER" id="PTHR47997">
    <property type="entry name" value="MYB DOMAIN PROTEIN 55"/>
    <property type="match status" value="1"/>
</dbReference>
<dbReference type="AlphaFoldDB" id="A0A9D5D0Q2"/>
<dbReference type="Proteomes" id="UP001085076">
    <property type="component" value="Miscellaneous, Linkage group lg02"/>
</dbReference>
<evidence type="ECO:0000256" key="5">
    <source>
        <dbReference type="ARBA" id="ARBA00023163"/>
    </source>
</evidence>
<sequence length="303" mass="34551">MGHRCCSKQKVKRGLWSPEEDEKLIKYMATHVQTSWSSVPKQAGLQRCGKSCRLRWINYLRPDLKRGSFSSQEERTIIDVHRILGNRWSQIAKHLPGRTDNEVKNFWNSCIKKKLVAQGLDPKTHKLIPPSRGPSMPPFLKRFQTPPAPFTLSMNHNTNMEMMNSIPSITSFPPLPPPPVHPTPIEEAMIIPDVLMSFQDQHSHNSMEFTDASSSLDHSTFNQTAFMDDTSMWNKYNNTLELQASQEQVQVQAQPQLTSPIGNKGVSMDNYDPTAFDLQLIDTFLSPCDVFYNGNSMDHLHWG</sequence>
<dbReference type="PROSITE" id="PS50090">
    <property type="entry name" value="MYB_LIKE"/>
    <property type="match status" value="2"/>
</dbReference>
<accession>A0A9D5D0Q2</accession>
<keyword evidence="5" id="KW-0804">Transcription</keyword>
<proteinExistence type="predicted"/>
<evidence type="ECO:0000256" key="4">
    <source>
        <dbReference type="ARBA" id="ARBA00023125"/>
    </source>
</evidence>
<dbReference type="Pfam" id="PF00249">
    <property type="entry name" value="Myb_DNA-binding"/>
    <property type="match status" value="2"/>
</dbReference>
<dbReference type="CDD" id="cd00167">
    <property type="entry name" value="SANT"/>
    <property type="match status" value="2"/>
</dbReference>
<feature type="domain" description="HTH myb-type" evidence="8">
    <location>
        <begin position="8"/>
        <end position="60"/>
    </location>
</feature>
<feature type="domain" description="Myb-like" evidence="7">
    <location>
        <begin position="61"/>
        <end position="111"/>
    </location>
</feature>
<evidence type="ECO:0000256" key="2">
    <source>
        <dbReference type="ARBA" id="ARBA00022737"/>
    </source>
</evidence>
<protein>
    <submittedName>
        <fullName evidence="9">Uncharacterized protein</fullName>
    </submittedName>
</protein>
<evidence type="ECO:0000259" key="8">
    <source>
        <dbReference type="PROSITE" id="PS51294"/>
    </source>
</evidence>
<keyword evidence="2" id="KW-0677">Repeat</keyword>
<comment type="caution">
    <text evidence="9">The sequence shown here is derived from an EMBL/GenBank/DDBJ whole genome shotgun (WGS) entry which is preliminary data.</text>
</comment>
<dbReference type="PANTHER" id="PTHR47997:SF76">
    <property type="entry name" value="OS07G0497500 PROTEIN"/>
    <property type="match status" value="1"/>
</dbReference>
<dbReference type="Gene3D" id="1.10.10.60">
    <property type="entry name" value="Homeodomain-like"/>
    <property type="match status" value="2"/>
</dbReference>
<dbReference type="SUPFAM" id="SSF46689">
    <property type="entry name" value="Homeodomain-like"/>
    <property type="match status" value="1"/>
</dbReference>
<dbReference type="FunFam" id="1.10.10.60:FF:000140">
    <property type="entry name" value="Myb transcription factor"/>
    <property type="match status" value="1"/>
</dbReference>
<dbReference type="InterPro" id="IPR051953">
    <property type="entry name" value="Plant_SW-associated_TFs"/>
</dbReference>
<evidence type="ECO:0000256" key="1">
    <source>
        <dbReference type="ARBA" id="ARBA00004123"/>
    </source>
</evidence>
<dbReference type="InterPro" id="IPR017930">
    <property type="entry name" value="Myb_dom"/>
</dbReference>
<evidence type="ECO:0000259" key="7">
    <source>
        <dbReference type="PROSITE" id="PS50090"/>
    </source>
</evidence>
<keyword evidence="3" id="KW-0805">Transcription regulation</keyword>
<name>A0A9D5D0Q2_9LILI</name>
<dbReference type="SMART" id="SM00717">
    <property type="entry name" value="SANT"/>
    <property type="match status" value="2"/>
</dbReference>
<evidence type="ECO:0000256" key="3">
    <source>
        <dbReference type="ARBA" id="ARBA00023015"/>
    </source>
</evidence>
<evidence type="ECO:0000313" key="9">
    <source>
        <dbReference type="EMBL" id="KAJ0982873.1"/>
    </source>
</evidence>
<feature type="domain" description="Myb-like" evidence="7">
    <location>
        <begin position="8"/>
        <end position="60"/>
    </location>
</feature>
<reference evidence="9" key="2">
    <citation type="journal article" date="2022" name="Hortic Res">
        <title>The genome of Dioscorea zingiberensis sheds light on the biosynthesis, origin and evolution of the medicinally important diosgenin saponins.</title>
        <authorList>
            <person name="Li Y."/>
            <person name="Tan C."/>
            <person name="Li Z."/>
            <person name="Guo J."/>
            <person name="Li S."/>
            <person name="Chen X."/>
            <person name="Wang C."/>
            <person name="Dai X."/>
            <person name="Yang H."/>
            <person name="Song W."/>
            <person name="Hou L."/>
            <person name="Xu J."/>
            <person name="Tong Z."/>
            <person name="Xu A."/>
            <person name="Yuan X."/>
            <person name="Wang W."/>
            <person name="Yang Q."/>
            <person name="Chen L."/>
            <person name="Sun Z."/>
            <person name="Wang K."/>
            <person name="Pan B."/>
            <person name="Chen J."/>
            <person name="Bao Y."/>
            <person name="Liu F."/>
            <person name="Qi X."/>
            <person name="Gang D.R."/>
            <person name="Wen J."/>
            <person name="Li J."/>
        </authorList>
    </citation>
    <scope>NUCLEOTIDE SEQUENCE</scope>
    <source>
        <strain evidence="9">Dzin_1.0</strain>
    </source>
</reference>
<keyword evidence="10" id="KW-1185">Reference proteome</keyword>
<dbReference type="PROSITE" id="PS51294">
    <property type="entry name" value="HTH_MYB"/>
    <property type="match status" value="2"/>
</dbReference>
<evidence type="ECO:0000256" key="6">
    <source>
        <dbReference type="ARBA" id="ARBA00023242"/>
    </source>
</evidence>
<dbReference type="EMBL" id="JAGGNH010000002">
    <property type="protein sequence ID" value="KAJ0982873.1"/>
    <property type="molecule type" value="Genomic_DNA"/>
</dbReference>
<keyword evidence="6" id="KW-0539">Nucleus</keyword>
<evidence type="ECO:0000313" key="10">
    <source>
        <dbReference type="Proteomes" id="UP001085076"/>
    </source>
</evidence>
<reference evidence="9" key="1">
    <citation type="submission" date="2021-03" db="EMBL/GenBank/DDBJ databases">
        <authorList>
            <person name="Li Z."/>
            <person name="Yang C."/>
        </authorList>
    </citation>
    <scope>NUCLEOTIDE SEQUENCE</scope>
    <source>
        <strain evidence="9">Dzin_1.0</strain>
        <tissue evidence="9">Leaf</tissue>
    </source>
</reference>
<keyword evidence="4" id="KW-0238">DNA-binding</keyword>
<dbReference type="FunFam" id="1.10.10.60:FF:000185">
    <property type="entry name" value="MYB transcription factor"/>
    <property type="match status" value="1"/>
</dbReference>
<comment type="subcellular location">
    <subcellularLocation>
        <location evidence="1">Nucleus</location>
    </subcellularLocation>
</comment>
<dbReference type="InterPro" id="IPR009057">
    <property type="entry name" value="Homeodomain-like_sf"/>
</dbReference>
<dbReference type="GO" id="GO:0005634">
    <property type="term" value="C:nucleus"/>
    <property type="evidence" value="ECO:0007669"/>
    <property type="project" value="UniProtKB-SubCell"/>
</dbReference>
<dbReference type="GO" id="GO:0003677">
    <property type="term" value="F:DNA binding"/>
    <property type="evidence" value="ECO:0007669"/>
    <property type="project" value="UniProtKB-KW"/>
</dbReference>
<feature type="domain" description="HTH myb-type" evidence="8">
    <location>
        <begin position="61"/>
        <end position="115"/>
    </location>
</feature>